<dbReference type="SMART" id="SM00332">
    <property type="entry name" value="PP2Cc"/>
    <property type="match status" value="1"/>
</dbReference>
<dbReference type="PROSITE" id="PS51746">
    <property type="entry name" value="PPM_2"/>
    <property type="match status" value="1"/>
</dbReference>
<dbReference type="CDD" id="cd00143">
    <property type="entry name" value="PP2Cc"/>
    <property type="match status" value="1"/>
</dbReference>
<name>A0A8H6DRR6_COCSA</name>
<evidence type="ECO:0000256" key="6">
    <source>
        <dbReference type="ARBA" id="ARBA00022801"/>
    </source>
</evidence>
<proteinExistence type="inferred from homology"/>
<protein>
    <recommendedName>
        <fullName evidence="10">Protein phosphatase 2C homolog 2</fullName>
        <ecNumber evidence="4">3.1.3.16</ecNumber>
    </recommendedName>
</protein>
<accession>A0A8H6DRR6</accession>
<dbReference type="PROSITE" id="PS01032">
    <property type="entry name" value="PPM_1"/>
    <property type="match status" value="1"/>
</dbReference>
<dbReference type="InterPro" id="IPR000222">
    <property type="entry name" value="PP2C_BS"/>
</dbReference>
<dbReference type="EMBL" id="WNKQ01000018">
    <property type="protein sequence ID" value="KAF5845699.1"/>
    <property type="molecule type" value="Genomic_DNA"/>
</dbReference>
<evidence type="ECO:0000256" key="12">
    <source>
        <dbReference type="SAM" id="MobiDB-lite"/>
    </source>
</evidence>
<keyword evidence="5" id="KW-0479">Metal-binding</keyword>
<dbReference type="Gene3D" id="3.60.40.10">
    <property type="entry name" value="PPM-type phosphatase domain"/>
    <property type="match status" value="1"/>
</dbReference>
<dbReference type="Pfam" id="PF00481">
    <property type="entry name" value="PP2C"/>
    <property type="match status" value="1"/>
</dbReference>
<dbReference type="PANTHER" id="PTHR13832:SF565">
    <property type="entry name" value="AT28366P-RELATED"/>
    <property type="match status" value="1"/>
</dbReference>
<dbReference type="SUPFAM" id="SSF81606">
    <property type="entry name" value="PP2C-like"/>
    <property type="match status" value="1"/>
</dbReference>
<dbReference type="InterPro" id="IPR036457">
    <property type="entry name" value="PPM-type-like_dom_sf"/>
</dbReference>
<dbReference type="InterPro" id="IPR015655">
    <property type="entry name" value="PP2C"/>
</dbReference>
<evidence type="ECO:0000313" key="15">
    <source>
        <dbReference type="Proteomes" id="UP000624244"/>
    </source>
</evidence>
<dbReference type="AlphaFoldDB" id="A0A8H6DRR6"/>
<evidence type="ECO:0000256" key="2">
    <source>
        <dbReference type="ARBA" id="ARBA00001946"/>
    </source>
</evidence>
<feature type="region of interest" description="Disordered" evidence="12">
    <location>
        <begin position="313"/>
        <end position="337"/>
    </location>
</feature>
<comment type="cofactor">
    <cofactor evidence="2">
        <name>Mg(2+)</name>
        <dbReference type="ChEBI" id="CHEBI:18420"/>
    </cofactor>
</comment>
<comment type="catalytic activity">
    <reaction evidence="9">
        <text>O-phospho-L-threonyl-[protein] + H2O = L-threonyl-[protein] + phosphate</text>
        <dbReference type="Rhea" id="RHEA:47004"/>
        <dbReference type="Rhea" id="RHEA-COMP:11060"/>
        <dbReference type="Rhea" id="RHEA-COMP:11605"/>
        <dbReference type="ChEBI" id="CHEBI:15377"/>
        <dbReference type="ChEBI" id="CHEBI:30013"/>
        <dbReference type="ChEBI" id="CHEBI:43474"/>
        <dbReference type="ChEBI" id="CHEBI:61977"/>
        <dbReference type="EC" id="3.1.3.16"/>
    </reaction>
    <physiologicalReaction direction="left-to-right" evidence="9">
        <dbReference type="Rhea" id="RHEA:47005"/>
    </physiologicalReaction>
</comment>
<keyword evidence="8" id="KW-0464">Manganese</keyword>
<gene>
    <name evidence="14" type="ORF">GGP41_009530</name>
</gene>
<dbReference type="EC" id="3.1.3.16" evidence="4"/>
<feature type="compositionally biased region" description="Basic and acidic residues" evidence="12">
    <location>
        <begin position="324"/>
        <end position="337"/>
    </location>
</feature>
<evidence type="ECO:0000256" key="4">
    <source>
        <dbReference type="ARBA" id="ARBA00013081"/>
    </source>
</evidence>
<keyword evidence="6 11" id="KW-0378">Hydrolase</keyword>
<evidence type="ECO:0000256" key="9">
    <source>
        <dbReference type="ARBA" id="ARBA00048832"/>
    </source>
</evidence>
<evidence type="ECO:0000256" key="10">
    <source>
        <dbReference type="ARBA" id="ARBA00074087"/>
    </source>
</evidence>
<evidence type="ECO:0000256" key="3">
    <source>
        <dbReference type="ARBA" id="ARBA00006702"/>
    </source>
</evidence>
<keyword evidence="7 11" id="KW-0904">Protein phosphatase</keyword>
<comment type="cofactor">
    <cofactor evidence="1">
        <name>Mn(2+)</name>
        <dbReference type="ChEBI" id="CHEBI:29035"/>
    </cofactor>
</comment>
<organism evidence="14 15">
    <name type="scientific">Cochliobolus sativus</name>
    <name type="common">Common root rot and spot blotch fungus</name>
    <name type="synonym">Bipolaris sorokiniana</name>
    <dbReference type="NCBI Taxonomy" id="45130"/>
    <lineage>
        <taxon>Eukaryota</taxon>
        <taxon>Fungi</taxon>
        <taxon>Dikarya</taxon>
        <taxon>Ascomycota</taxon>
        <taxon>Pezizomycotina</taxon>
        <taxon>Dothideomycetes</taxon>
        <taxon>Pleosporomycetidae</taxon>
        <taxon>Pleosporales</taxon>
        <taxon>Pleosporineae</taxon>
        <taxon>Pleosporaceae</taxon>
        <taxon>Bipolaris</taxon>
    </lineage>
</organism>
<evidence type="ECO:0000256" key="7">
    <source>
        <dbReference type="ARBA" id="ARBA00022912"/>
    </source>
</evidence>
<evidence type="ECO:0000256" key="8">
    <source>
        <dbReference type="ARBA" id="ARBA00023211"/>
    </source>
</evidence>
<sequence>MGQTLSEPVVDKKSENGEGESLIYGVSSMQGWRISMEDAHATVLDFNADDTKGTPTDKRLAFFGVYDGHGGDKVALYAGEQLHKIVAKQEAFKQGDIKKALQDGFLATDREILCDPKYEEEVSGCTASVGVLTKDKIYVANAGDSRTVLGVKGRAKPLSFDHKPQNEAEKARIQAAGGFVDFGRVNGNLALSRAIGDFEFKKSADLPPEQQIVTAYPDVEIHDINQDDEFLIVACDGIWDCQSSQAVVEFVRRGIVAKQDLASICENMMDNCLASNSDTGGVGCDNMTMIIIGLLQGRTKEQWYEDIAKRVANGEGPCAPPEYGKSEDPAESPKAEE</sequence>
<evidence type="ECO:0000313" key="14">
    <source>
        <dbReference type="EMBL" id="KAF5845699.1"/>
    </source>
</evidence>
<evidence type="ECO:0000256" key="5">
    <source>
        <dbReference type="ARBA" id="ARBA00022723"/>
    </source>
</evidence>
<comment type="similarity">
    <text evidence="3 11">Belongs to the PP2C family.</text>
</comment>
<dbReference type="GO" id="GO:0046872">
    <property type="term" value="F:metal ion binding"/>
    <property type="evidence" value="ECO:0007669"/>
    <property type="project" value="UniProtKB-KW"/>
</dbReference>
<evidence type="ECO:0000256" key="1">
    <source>
        <dbReference type="ARBA" id="ARBA00001936"/>
    </source>
</evidence>
<dbReference type="FunFam" id="3.60.40.10:FF:000016">
    <property type="entry name" value="Protein phosphatase 2C"/>
    <property type="match status" value="1"/>
</dbReference>
<dbReference type="PANTHER" id="PTHR13832">
    <property type="entry name" value="PROTEIN PHOSPHATASE 2C"/>
    <property type="match status" value="1"/>
</dbReference>
<reference evidence="14" key="1">
    <citation type="submission" date="2019-11" db="EMBL/GenBank/DDBJ databases">
        <title>Bipolaris sorokiniana Genome sequencing.</title>
        <authorList>
            <person name="Wang H."/>
        </authorList>
    </citation>
    <scope>NUCLEOTIDE SEQUENCE</scope>
</reference>
<comment type="caution">
    <text evidence="14">The sequence shown here is derived from an EMBL/GenBank/DDBJ whole genome shotgun (WGS) entry which is preliminary data.</text>
</comment>
<dbReference type="GO" id="GO:0004722">
    <property type="term" value="F:protein serine/threonine phosphatase activity"/>
    <property type="evidence" value="ECO:0007669"/>
    <property type="project" value="UniProtKB-EC"/>
</dbReference>
<evidence type="ECO:0000256" key="11">
    <source>
        <dbReference type="RuleBase" id="RU003465"/>
    </source>
</evidence>
<dbReference type="InterPro" id="IPR001932">
    <property type="entry name" value="PPM-type_phosphatase-like_dom"/>
</dbReference>
<feature type="domain" description="PPM-type phosphatase" evidence="13">
    <location>
        <begin position="23"/>
        <end position="294"/>
    </location>
</feature>
<evidence type="ECO:0000259" key="13">
    <source>
        <dbReference type="PROSITE" id="PS51746"/>
    </source>
</evidence>
<dbReference type="Proteomes" id="UP000624244">
    <property type="component" value="Unassembled WGS sequence"/>
</dbReference>